<reference evidence="1 4" key="2">
    <citation type="submission" date="2018-08" db="EMBL/GenBank/DDBJ databases">
        <title>Complete genome sequencing and genomic characterization of five Escherichia coli strains co-producing MCR-1 and ESBLs from different origins in China.</title>
        <authorList>
            <person name="Bai L."/>
        </authorList>
    </citation>
    <scope>NUCLEOTIDE SEQUENCE [LARGE SCALE GENOMIC DNA]</scope>
    <source>
        <strain evidence="4">cq9</strain>
        <strain evidence="1">Cq9</strain>
    </source>
</reference>
<dbReference type="EMBL" id="CP031546">
    <property type="protein sequence ID" value="AXO08355.1"/>
    <property type="molecule type" value="Genomic_DNA"/>
</dbReference>
<evidence type="ECO:0000313" key="4">
    <source>
        <dbReference type="Proteomes" id="UP000256244"/>
    </source>
</evidence>
<protein>
    <submittedName>
        <fullName evidence="1">Uncharacterized protein</fullName>
    </submittedName>
</protein>
<dbReference type="RefSeq" id="WP_000415821.1">
    <property type="nucleotide sequence ID" value="NZ_AP027709.1"/>
</dbReference>
<proteinExistence type="predicted"/>
<evidence type="ECO:0000313" key="3">
    <source>
        <dbReference type="Proteomes" id="UP000255164"/>
    </source>
</evidence>
<gene>
    <name evidence="1" type="ORF">DS732_19405</name>
    <name evidence="2" type="ORF">NCTC10082_00380</name>
</gene>
<dbReference type="EMBL" id="UFZA01000001">
    <property type="protein sequence ID" value="STE02099.1"/>
    <property type="molecule type" value="Genomic_DNA"/>
</dbReference>
<accession>A0A2S8JJ66</accession>
<evidence type="ECO:0000313" key="1">
    <source>
        <dbReference type="EMBL" id="AXO08355.1"/>
    </source>
</evidence>
<reference evidence="2 3" key="1">
    <citation type="submission" date="2018-06" db="EMBL/GenBank/DDBJ databases">
        <authorList>
            <consortium name="Pathogen Informatics"/>
            <person name="Doyle S."/>
        </authorList>
    </citation>
    <scope>NUCLEOTIDE SEQUENCE [LARGE SCALE GENOMIC DNA]</scope>
    <source>
        <strain evidence="2 3">NCTC10082</strain>
    </source>
</reference>
<dbReference type="Proteomes" id="UP000256244">
    <property type="component" value="Chromosome"/>
</dbReference>
<name>A0A2S8JJ66_ECOLX</name>
<dbReference type="Proteomes" id="UP000255164">
    <property type="component" value="Unassembled WGS sequence"/>
</dbReference>
<dbReference type="AlphaFoldDB" id="A0A2S8JJ66"/>
<evidence type="ECO:0000313" key="2">
    <source>
        <dbReference type="EMBL" id="STE02099.1"/>
    </source>
</evidence>
<organism evidence="1 4">
    <name type="scientific">Escherichia coli</name>
    <dbReference type="NCBI Taxonomy" id="562"/>
    <lineage>
        <taxon>Bacteria</taxon>
        <taxon>Pseudomonadati</taxon>
        <taxon>Pseudomonadota</taxon>
        <taxon>Gammaproteobacteria</taxon>
        <taxon>Enterobacterales</taxon>
        <taxon>Enterobacteriaceae</taxon>
        <taxon>Escherichia</taxon>
    </lineage>
</organism>
<sequence>MEKTENKPIVIGADAAPFKFELSQLVEMRISDEWGEVKARAQYAYGENQYLIHYKAADGRATTEWFGESMLEATEDDRHPGCPVFAGMKLPEGAVVTE</sequence>
<accession>A0A236MVA4</accession>